<dbReference type="PANTHER" id="PTHR21503">
    <property type="entry name" value="F-BOX-CONTAINING HYPOTHETICAL PROTEIN C.ELEGANS"/>
    <property type="match status" value="1"/>
</dbReference>
<dbReference type="Pfam" id="PF07735">
    <property type="entry name" value="FBA_2"/>
    <property type="match status" value="1"/>
</dbReference>
<sequence length="365" mass="41403">MNRFPLLRLPYVALCEVVVTIDISDVFNLALSSRKMCRFVNTTRNPVSMRRQSEDEIDGLGAVDRLNMARVESLENLGNIKKTMTMLVSKRLSLQFDFLYLPGCLTQSLSRFLSFEFRINPIDDLVCGEQKTMRFGDLEIPVIIDSKTTFCTFWKDIDFGFQFLSRHFAQELKLDDIILDADPEGIDGLKFSRSLENAVDIVKSSLGAKPSLSVDKIELMTDFALQIMFRDIKYEEICIGKPLNGRLPVDFACEAKKLTICKSDGFSLENLLSSKCSSVNLMDNRMTNKDMKEVLINWIDGSLETLRDFAVELIEAVDIEIILAGLSDRTECNIDRCETSTTIRRGDGKKASVYADKKIFTMVTF</sequence>
<dbReference type="Proteomes" id="UP000008068">
    <property type="component" value="Unassembled WGS sequence"/>
</dbReference>
<protein>
    <recommendedName>
        <fullName evidence="1">F-box domain-containing protein</fullName>
    </recommendedName>
</protein>
<dbReference type="AlphaFoldDB" id="G0NNS0"/>
<dbReference type="HOGENOM" id="CLU_063119_0_0_1"/>
<dbReference type="PANTHER" id="PTHR21503:SF8">
    <property type="entry name" value="F-BOX ASSOCIATED DOMAIN-CONTAINING PROTEIN-RELATED"/>
    <property type="match status" value="1"/>
</dbReference>
<reference evidence="3" key="1">
    <citation type="submission" date="2011-07" db="EMBL/GenBank/DDBJ databases">
        <authorList>
            <consortium name="Caenorhabditis brenneri Sequencing and Analysis Consortium"/>
            <person name="Wilson R.K."/>
        </authorList>
    </citation>
    <scope>NUCLEOTIDE SEQUENCE [LARGE SCALE GENOMIC DNA]</scope>
    <source>
        <strain evidence="3">PB2801</strain>
    </source>
</reference>
<proteinExistence type="predicted"/>
<accession>G0NNS0</accession>
<dbReference type="InParanoid" id="G0NNS0"/>
<dbReference type="Pfam" id="PF00646">
    <property type="entry name" value="F-box"/>
    <property type="match status" value="1"/>
</dbReference>
<evidence type="ECO:0000313" key="2">
    <source>
        <dbReference type="EMBL" id="EGT34943.1"/>
    </source>
</evidence>
<keyword evidence="3" id="KW-1185">Reference proteome</keyword>
<gene>
    <name evidence="2" type="ORF">CAEBREN_03625</name>
</gene>
<dbReference type="PROSITE" id="PS50181">
    <property type="entry name" value="FBOX"/>
    <property type="match status" value="1"/>
</dbReference>
<name>G0NNS0_CAEBE</name>
<dbReference type="EMBL" id="GL379916">
    <property type="protein sequence ID" value="EGT34943.1"/>
    <property type="molecule type" value="Genomic_DNA"/>
</dbReference>
<organism evidence="3">
    <name type="scientific">Caenorhabditis brenneri</name>
    <name type="common">Nematode worm</name>
    <dbReference type="NCBI Taxonomy" id="135651"/>
    <lineage>
        <taxon>Eukaryota</taxon>
        <taxon>Metazoa</taxon>
        <taxon>Ecdysozoa</taxon>
        <taxon>Nematoda</taxon>
        <taxon>Chromadorea</taxon>
        <taxon>Rhabditida</taxon>
        <taxon>Rhabditina</taxon>
        <taxon>Rhabditomorpha</taxon>
        <taxon>Rhabditoidea</taxon>
        <taxon>Rhabditidae</taxon>
        <taxon>Peloderinae</taxon>
        <taxon>Caenorhabditis</taxon>
    </lineage>
</organism>
<feature type="domain" description="F-box" evidence="1">
    <location>
        <begin position="3"/>
        <end position="49"/>
    </location>
</feature>
<dbReference type="InterPro" id="IPR012885">
    <property type="entry name" value="F-box_Sdz-33"/>
</dbReference>
<dbReference type="InterPro" id="IPR001810">
    <property type="entry name" value="F-box_dom"/>
</dbReference>
<evidence type="ECO:0000259" key="1">
    <source>
        <dbReference type="PROSITE" id="PS50181"/>
    </source>
</evidence>
<evidence type="ECO:0000313" key="3">
    <source>
        <dbReference type="Proteomes" id="UP000008068"/>
    </source>
</evidence>